<gene>
    <name evidence="1" type="ORF">B9J98_04155</name>
</gene>
<organism evidence="1 2">
    <name type="scientific">Candidatus Terraquivivens tikiterensis</name>
    <dbReference type="NCBI Taxonomy" id="1980982"/>
    <lineage>
        <taxon>Archaea</taxon>
        <taxon>Nitrososphaerota</taxon>
        <taxon>Candidatus Wolframiiraptoraceae</taxon>
        <taxon>Candidatus Terraquivivens</taxon>
    </lineage>
</organism>
<protein>
    <submittedName>
        <fullName evidence="1">Uncharacterized protein</fullName>
    </submittedName>
</protein>
<dbReference type="EMBL" id="NDWU01000008">
    <property type="protein sequence ID" value="PUA32652.1"/>
    <property type="molecule type" value="Genomic_DNA"/>
</dbReference>
<comment type="caution">
    <text evidence="1">The sequence shown here is derived from an EMBL/GenBank/DDBJ whole genome shotgun (WGS) entry which is preliminary data.</text>
</comment>
<proteinExistence type="predicted"/>
<reference evidence="1 2" key="1">
    <citation type="submission" date="2017-04" db="EMBL/GenBank/DDBJ databases">
        <title>Draft Aigarchaeota genome from a New Zealand hot spring.</title>
        <authorList>
            <person name="Reysenbach A.-L."/>
            <person name="Donaho J.A."/>
            <person name="Gerhart J."/>
            <person name="Kelley J.F."/>
            <person name="Kouba K."/>
            <person name="Podar M."/>
            <person name="Stott M."/>
        </authorList>
    </citation>
    <scope>NUCLEOTIDE SEQUENCE [LARGE SCALE GENOMIC DNA]</scope>
    <source>
        <strain evidence="1">NZ13_MG1</strain>
    </source>
</reference>
<evidence type="ECO:0000313" key="1">
    <source>
        <dbReference type="EMBL" id="PUA32652.1"/>
    </source>
</evidence>
<sequence length="117" mass="13412">MSSERYIQIPKVLAVLAYNGDYHHIDRLGYSHSKPLVLYYLKEALRDFHALKRSPPKDLESMPEEIKHMISQVDAHYLDVEIEQIEKISGTRELREAVSLICAKALALSSKFVGEQT</sequence>
<name>A0A2R7Y6Z6_9ARCH</name>
<dbReference type="Proteomes" id="UP000244066">
    <property type="component" value="Unassembled WGS sequence"/>
</dbReference>
<accession>A0A2R7Y6Z6</accession>
<dbReference type="AlphaFoldDB" id="A0A2R7Y6Z6"/>
<evidence type="ECO:0000313" key="2">
    <source>
        <dbReference type="Proteomes" id="UP000244066"/>
    </source>
</evidence>
<dbReference type="Gene3D" id="1.20.120.1610">
    <property type="match status" value="1"/>
</dbReference>